<keyword evidence="3" id="KW-0677">Repeat</keyword>
<evidence type="ECO:0000313" key="7">
    <source>
        <dbReference type="Proteomes" id="UP000095767"/>
    </source>
</evidence>
<reference evidence="6 7" key="1">
    <citation type="submission" date="2016-09" db="EMBL/GenBank/DDBJ databases">
        <title>The draft genome of Dichanthelium oligosanthes: A C3 panicoid grass species.</title>
        <authorList>
            <person name="Studer A.J."/>
            <person name="Schnable J.C."/>
            <person name="Brutnell T.P."/>
        </authorList>
    </citation>
    <scope>NUCLEOTIDE SEQUENCE [LARGE SCALE GENOMIC DNA]</scope>
    <source>
        <strain evidence="7">cv. Kellogg 1175</strain>
        <tissue evidence="6">Leaf</tissue>
    </source>
</reference>
<feature type="repeat" description="WD" evidence="5">
    <location>
        <begin position="596"/>
        <end position="629"/>
    </location>
</feature>
<dbReference type="PRINTS" id="PR00320">
    <property type="entry name" value="GPROTEINBRPT"/>
</dbReference>
<dbReference type="Pfam" id="PF00400">
    <property type="entry name" value="WD40"/>
    <property type="match status" value="8"/>
</dbReference>
<dbReference type="SUPFAM" id="SSF50978">
    <property type="entry name" value="WD40 repeat-like"/>
    <property type="match status" value="1"/>
</dbReference>
<name>A0A1E5VY07_9POAL</name>
<comment type="subcellular location">
    <subcellularLocation>
        <location evidence="1">Nucleus</location>
        <location evidence="1">Nucleolus</location>
    </subcellularLocation>
</comment>
<dbReference type="GO" id="GO:0005730">
    <property type="term" value="C:nucleolus"/>
    <property type="evidence" value="ECO:0007669"/>
    <property type="project" value="UniProtKB-SubCell"/>
</dbReference>
<dbReference type="InterPro" id="IPR020472">
    <property type="entry name" value="WD40_PAC1"/>
</dbReference>
<sequence length="629" mass="70508">LNFRFNLKPMLNNHDNGKGGNRKPAFAEATRGKMTYLPVELETNRSSHTAHLHLSLIRFHRRRRRRRQSLFCWFIIIVEGEATRGRSKQFVRSQAAPPSSAPPLPRTLLILPRCSTEFRRIGWTAKPLLLLPMPTPASCASWSVPKATISVQRSICRRTSAPRSSRRLSITYSTMYTSEDKLPYAFYIGDEELSVQLGAYMQQKNANVEVTLRIVYQPQALFRIRPVNRCSATIAGHTEAVLAVSFSPDGKCLASGSGDTTVRFWDLDTQTPLFTCKGHKNWVLCIAWSSDGKHLVSGSKSGELILWDPKTGKQLGSPLMVQSRIVLIYVSSFMSSTHLVCPVTKQGHRKWITAVSWEPAHLQTPCRRFVSASKDGDARIWDITTRKCVISLTGHTNSVTCVKWGGDGLIYTGSEDCSIKVWETSQGKLVKTLQGHGHWVNSLALSTEYVLRTGAYDHTGKTYSSAEEMKEAALARYKKMRGNAPERLVSGSDDFTMFLWEPTISKQPKARMTGHQKLVNHVYFSPDGQWLASASFDKSVKLWNGITGKFVAAFRGHVADVYQISWSADSRLLLSGSKDSTLKVWDIRTHKLKQDLPGHADEVYSVDWSPDGEKVASGGKDRVLKLWMN</sequence>
<evidence type="ECO:0000313" key="6">
    <source>
        <dbReference type="EMBL" id="OEL29990.1"/>
    </source>
</evidence>
<dbReference type="InterPro" id="IPR036322">
    <property type="entry name" value="WD40_repeat_dom_sf"/>
</dbReference>
<keyword evidence="4" id="KW-0539">Nucleus</keyword>
<evidence type="ECO:0000256" key="5">
    <source>
        <dbReference type="PROSITE-ProRule" id="PRU00221"/>
    </source>
</evidence>
<dbReference type="InterPro" id="IPR001632">
    <property type="entry name" value="WD40_G-protein_beta-like"/>
</dbReference>
<comment type="caution">
    <text evidence="6">The sequence shown here is derived from an EMBL/GenBank/DDBJ whole genome shotgun (WGS) entry which is preliminary data.</text>
</comment>
<feature type="repeat" description="WD" evidence="5">
    <location>
        <begin position="345"/>
        <end position="391"/>
    </location>
</feature>
<dbReference type="InterPro" id="IPR019775">
    <property type="entry name" value="WD40_repeat_CS"/>
</dbReference>
<feature type="repeat" description="WD" evidence="5">
    <location>
        <begin position="276"/>
        <end position="317"/>
    </location>
</feature>
<gene>
    <name evidence="6" type="ORF">BAE44_0008991</name>
</gene>
<keyword evidence="7" id="KW-1185">Reference proteome</keyword>
<evidence type="ECO:0000256" key="1">
    <source>
        <dbReference type="ARBA" id="ARBA00004604"/>
    </source>
</evidence>
<accession>A0A1E5VY07</accession>
<dbReference type="CDD" id="cd00200">
    <property type="entry name" value="WD40"/>
    <property type="match status" value="1"/>
</dbReference>
<dbReference type="FunFam" id="2.130.10.10:FF:002225">
    <property type="entry name" value="Notchless-like protein isoform 1"/>
    <property type="match status" value="1"/>
</dbReference>
<protein>
    <submittedName>
        <fullName evidence="6">Notchless protein-like protein</fullName>
    </submittedName>
</protein>
<feature type="non-terminal residue" evidence="6">
    <location>
        <position position="1"/>
    </location>
</feature>
<feature type="repeat" description="WD" evidence="5">
    <location>
        <begin position="512"/>
        <end position="553"/>
    </location>
</feature>
<dbReference type="PROSITE" id="PS00678">
    <property type="entry name" value="WD_REPEATS_1"/>
    <property type="match status" value="3"/>
</dbReference>
<dbReference type="Proteomes" id="UP000095767">
    <property type="component" value="Unassembled WGS sequence"/>
</dbReference>
<dbReference type="EMBL" id="LWDX02026475">
    <property type="protein sequence ID" value="OEL29990.1"/>
    <property type="molecule type" value="Genomic_DNA"/>
</dbReference>
<evidence type="ECO:0000256" key="2">
    <source>
        <dbReference type="ARBA" id="ARBA00022574"/>
    </source>
</evidence>
<dbReference type="PROSITE" id="PS50082">
    <property type="entry name" value="WD_REPEATS_2"/>
    <property type="match status" value="7"/>
</dbReference>
<dbReference type="PRINTS" id="PR00319">
    <property type="entry name" value="GPROTEINB"/>
</dbReference>
<dbReference type="GO" id="GO:0000027">
    <property type="term" value="P:ribosomal large subunit assembly"/>
    <property type="evidence" value="ECO:0007669"/>
    <property type="project" value="TreeGrafter"/>
</dbReference>
<feature type="repeat" description="WD" evidence="5">
    <location>
        <begin position="392"/>
        <end position="432"/>
    </location>
</feature>
<dbReference type="STRING" id="888268.A0A1E5VY07"/>
<dbReference type="InterPro" id="IPR015943">
    <property type="entry name" value="WD40/YVTN_repeat-like_dom_sf"/>
</dbReference>
<dbReference type="PANTHER" id="PTHR19848:SF0">
    <property type="entry name" value="NOTCHLESS PROTEIN HOMOLOG 1"/>
    <property type="match status" value="1"/>
</dbReference>
<dbReference type="OrthoDB" id="10267436at2759"/>
<dbReference type="AlphaFoldDB" id="A0A1E5VY07"/>
<organism evidence="6 7">
    <name type="scientific">Dichanthelium oligosanthes</name>
    <dbReference type="NCBI Taxonomy" id="888268"/>
    <lineage>
        <taxon>Eukaryota</taxon>
        <taxon>Viridiplantae</taxon>
        <taxon>Streptophyta</taxon>
        <taxon>Embryophyta</taxon>
        <taxon>Tracheophyta</taxon>
        <taxon>Spermatophyta</taxon>
        <taxon>Magnoliopsida</taxon>
        <taxon>Liliopsida</taxon>
        <taxon>Poales</taxon>
        <taxon>Poaceae</taxon>
        <taxon>PACMAD clade</taxon>
        <taxon>Panicoideae</taxon>
        <taxon>Panicodae</taxon>
        <taxon>Paniceae</taxon>
        <taxon>Dichantheliinae</taxon>
        <taxon>Dichanthelium</taxon>
    </lineage>
</organism>
<feature type="repeat" description="WD" evidence="5">
    <location>
        <begin position="234"/>
        <end position="275"/>
    </location>
</feature>
<dbReference type="SMART" id="SM00320">
    <property type="entry name" value="WD40"/>
    <property type="match status" value="8"/>
</dbReference>
<dbReference type="Gene3D" id="2.130.10.10">
    <property type="entry name" value="YVTN repeat-like/Quinoprotein amine dehydrogenase"/>
    <property type="match status" value="1"/>
</dbReference>
<dbReference type="PANTHER" id="PTHR19848">
    <property type="entry name" value="WD40 REPEAT PROTEIN"/>
    <property type="match status" value="1"/>
</dbReference>
<dbReference type="InterPro" id="IPR001680">
    <property type="entry name" value="WD40_rpt"/>
</dbReference>
<evidence type="ECO:0000256" key="3">
    <source>
        <dbReference type="ARBA" id="ARBA00022737"/>
    </source>
</evidence>
<evidence type="ECO:0000256" key="4">
    <source>
        <dbReference type="ARBA" id="ARBA00023242"/>
    </source>
</evidence>
<feature type="repeat" description="WD" evidence="5">
    <location>
        <begin position="554"/>
        <end position="595"/>
    </location>
</feature>
<proteinExistence type="predicted"/>
<dbReference type="PROSITE" id="PS50294">
    <property type="entry name" value="WD_REPEATS_REGION"/>
    <property type="match status" value="7"/>
</dbReference>
<keyword evidence="2 5" id="KW-0853">WD repeat</keyword>